<accession>A0A4Q0P3Y5</accession>
<name>A0A4Q0P3Y5_9FLAO</name>
<protein>
    <submittedName>
        <fullName evidence="1">Uncharacterized protein</fullName>
    </submittedName>
</protein>
<reference evidence="1 2" key="1">
    <citation type="submission" date="2018-07" db="EMBL/GenBank/DDBJ databases">
        <title>Leeuwenhoekiella genomics.</title>
        <authorList>
            <person name="Tahon G."/>
            <person name="Willems A."/>
        </authorList>
    </citation>
    <scope>NUCLEOTIDE SEQUENCE [LARGE SCALE GENOMIC DNA]</scope>
    <source>
        <strain evidence="1 2">LMG 1345</strain>
    </source>
</reference>
<dbReference type="RefSeq" id="WP_073101196.1">
    <property type="nucleotide sequence ID" value="NZ_QOVL01000033.1"/>
</dbReference>
<dbReference type="STRING" id="1122159.SAMN02745246_04063"/>
<sequence>MKAFNLFIFLLPLLSFSQIKVLDHSKAELIGEIEQMGISTFKCLKVDSIYTIEFYNNKDKDIISYASFSFKNENDAFNQIYNLIIAGLEKKQSSETVLEAGNGKIKLEFIKNVMGSYFRLAQFNKEGTDIKAYSLTMNKKQVEKLFGK</sequence>
<proteinExistence type="predicted"/>
<dbReference type="Proteomes" id="UP000290608">
    <property type="component" value="Unassembled WGS sequence"/>
</dbReference>
<comment type="caution">
    <text evidence="1">The sequence shown here is derived from an EMBL/GenBank/DDBJ whole genome shotgun (WGS) entry which is preliminary data.</text>
</comment>
<evidence type="ECO:0000313" key="2">
    <source>
        <dbReference type="Proteomes" id="UP000290608"/>
    </source>
</evidence>
<evidence type="ECO:0000313" key="1">
    <source>
        <dbReference type="EMBL" id="RXG21253.1"/>
    </source>
</evidence>
<organism evidence="1 2">
    <name type="scientific">Leeuwenhoekiella marinoflava</name>
    <dbReference type="NCBI Taxonomy" id="988"/>
    <lineage>
        <taxon>Bacteria</taxon>
        <taxon>Pseudomonadati</taxon>
        <taxon>Bacteroidota</taxon>
        <taxon>Flavobacteriia</taxon>
        <taxon>Flavobacteriales</taxon>
        <taxon>Flavobacteriaceae</taxon>
        <taxon>Leeuwenhoekiella</taxon>
    </lineage>
</organism>
<dbReference type="AlphaFoldDB" id="A0A4Q0P3Y5"/>
<gene>
    <name evidence="1" type="ORF">DSL99_4058</name>
</gene>
<dbReference type="EMBL" id="QOVL01000033">
    <property type="protein sequence ID" value="RXG21253.1"/>
    <property type="molecule type" value="Genomic_DNA"/>
</dbReference>